<name>A0A838CS43_9BACI</name>
<sequence length="194" mass="21554">MKKKYRNLTIYTCTIGLLMSVFSVASDHLPYVGEEVSFVQSIIMYLAVLINSLSFWFIYSMIVGYKFAENLKEAALFACLSVICSITFYLVIGSFYEDHAFTSSLLEKLKNFGSWYAPSIVGGIAGGTTGYLTKRNRYTLSLLGAVLLFQLLINGSTSWGNAVGLATNLTFCAVLLITTAYLVYISVPRNRFQN</sequence>
<accession>A0A838CS43</accession>
<proteinExistence type="predicted"/>
<keyword evidence="1" id="KW-0472">Membrane</keyword>
<gene>
    <name evidence="2" type="ORF">H0266_08040</name>
</gene>
<feature type="transmembrane region" description="Helical" evidence="1">
    <location>
        <begin position="42"/>
        <end position="62"/>
    </location>
</feature>
<feature type="transmembrane region" description="Helical" evidence="1">
    <location>
        <begin position="74"/>
        <end position="95"/>
    </location>
</feature>
<feature type="transmembrane region" description="Helical" evidence="1">
    <location>
        <begin position="115"/>
        <end position="133"/>
    </location>
</feature>
<keyword evidence="3" id="KW-1185">Reference proteome</keyword>
<dbReference type="EMBL" id="JACEFG010000002">
    <property type="protein sequence ID" value="MBA2174840.1"/>
    <property type="molecule type" value="Genomic_DNA"/>
</dbReference>
<organism evidence="2 3">
    <name type="scientific">Halobacillus locisalis</name>
    <dbReference type="NCBI Taxonomy" id="220753"/>
    <lineage>
        <taxon>Bacteria</taxon>
        <taxon>Bacillati</taxon>
        <taxon>Bacillota</taxon>
        <taxon>Bacilli</taxon>
        <taxon>Bacillales</taxon>
        <taxon>Bacillaceae</taxon>
        <taxon>Halobacillus</taxon>
    </lineage>
</organism>
<feature type="transmembrane region" description="Helical" evidence="1">
    <location>
        <begin position="140"/>
        <end position="159"/>
    </location>
</feature>
<dbReference type="Proteomes" id="UP000571017">
    <property type="component" value="Unassembled WGS sequence"/>
</dbReference>
<reference evidence="2 3" key="1">
    <citation type="journal article" date="2004" name="Extremophiles">
        <title>Halobacillus locisalis sp. nov., a halophilic bacterium isolated from a marine solar saltern of the Yellow Sea in Korea.</title>
        <authorList>
            <person name="Yoon J.H."/>
            <person name="Kang K.H."/>
            <person name="Oh T.K."/>
            <person name="Park Y.H."/>
        </authorList>
    </citation>
    <scope>NUCLEOTIDE SEQUENCE [LARGE SCALE GENOMIC DNA]</scope>
    <source>
        <strain evidence="2 3">KCTC 3788</strain>
    </source>
</reference>
<dbReference type="RefSeq" id="WP_181471898.1">
    <property type="nucleotide sequence ID" value="NZ_JACEFG010000002.1"/>
</dbReference>
<evidence type="ECO:0000313" key="2">
    <source>
        <dbReference type="EMBL" id="MBA2174840.1"/>
    </source>
</evidence>
<comment type="caution">
    <text evidence="2">The sequence shown here is derived from an EMBL/GenBank/DDBJ whole genome shotgun (WGS) entry which is preliminary data.</text>
</comment>
<dbReference type="AlphaFoldDB" id="A0A838CS43"/>
<evidence type="ECO:0000256" key="1">
    <source>
        <dbReference type="SAM" id="Phobius"/>
    </source>
</evidence>
<protein>
    <submittedName>
        <fullName evidence="2">Uncharacterized protein</fullName>
    </submittedName>
</protein>
<keyword evidence="1" id="KW-0812">Transmembrane</keyword>
<feature type="transmembrane region" description="Helical" evidence="1">
    <location>
        <begin position="165"/>
        <end position="187"/>
    </location>
</feature>
<keyword evidence="1" id="KW-1133">Transmembrane helix</keyword>
<evidence type="ECO:0000313" key="3">
    <source>
        <dbReference type="Proteomes" id="UP000571017"/>
    </source>
</evidence>